<dbReference type="EMBL" id="MZNU01000348">
    <property type="protein sequence ID" value="OWO99569.1"/>
    <property type="molecule type" value="Genomic_DNA"/>
</dbReference>
<dbReference type="Pfam" id="PF00149">
    <property type="entry name" value="Metallophos"/>
    <property type="match status" value="1"/>
</dbReference>
<gene>
    <name evidence="2" type="ORF">B2J93_2614</name>
</gene>
<protein>
    <recommendedName>
        <fullName evidence="1">Calcineurin-like phosphoesterase domain-containing protein</fullName>
    </recommendedName>
</protein>
<keyword evidence="3" id="KW-1185">Reference proteome</keyword>
<accession>A0A218YVI3</accession>
<evidence type="ECO:0000259" key="1">
    <source>
        <dbReference type="Pfam" id="PF00149"/>
    </source>
</evidence>
<comment type="caution">
    <text evidence="2">The sequence shown here is derived from an EMBL/GenBank/DDBJ whole genome shotgun (WGS) entry which is preliminary data.</text>
</comment>
<dbReference type="InParanoid" id="A0A218YVI3"/>
<dbReference type="InterPro" id="IPR051693">
    <property type="entry name" value="UPF0046_metallophosphoest"/>
</dbReference>
<reference evidence="2 3" key="1">
    <citation type="submission" date="2017-04" db="EMBL/GenBank/DDBJ databases">
        <title>Draft genome sequence of Marssonina coronaria NL1: causal agent of apple blotch.</title>
        <authorList>
            <person name="Cheng Q."/>
        </authorList>
    </citation>
    <scope>NUCLEOTIDE SEQUENCE [LARGE SCALE GENOMIC DNA]</scope>
    <source>
        <strain evidence="2 3">NL1</strain>
    </source>
</reference>
<evidence type="ECO:0000313" key="3">
    <source>
        <dbReference type="Proteomes" id="UP000242519"/>
    </source>
</evidence>
<dbReference type="PANTHER" id="PTHR12905:SF0">
    <property type="entry name" value="CALCINEURIN-LIKE PHOSPHOESTERASE DOMAIN-CONTAINING PROTEIN"/>
    <property type="match status" value="1"/>
</dbReference>
<dbReference type="OrthoDB" id="630188at2759"/>
<dbReference type="Gene3D" id="3.60.21.10">
    <property type="match status" value="1"/>
</dbReference>
<dbReference type="InterPro" id="IPR004843">
    <property type="entry name" value="Calcineurin-like_PHP"/>
</dbReference>
<proteinExistence type="predicted"/>
<name>A0A218YVI3_9HELO</name>
<dbReference type="GO" id="GO:0016787">
    <property type="term" value="F:hydrolase activity"/>
    <property type="evidence" value="ECO:0007669"/>
    <property type="project" value="InterPro"/>
</dbReference>
<organism evidence="2 3">
    <name type="scientific">Diplocarpon coronariae</name>
    <dbReference type="NCBI Taxonomy" id="2795749"/>
    <lineage>
        <taxon>Eukaryota</taxon>
        <taxon>Fungi</taxon>
        <taxon>Dikarya</taxon>
        <taxon>Ascomycota</taxon>
        <taxon>Pezizomycotina</taxon>
        <taxon>Leotiomycetes</taxon>
        <taxon>Helotiales</taxon>
        <taxon>Drepanopezizaceae</taxon>
        <taxon>Diplocarpon</taxon>
    </lineage>
</organism>
<dbReference type="AlphaFoldDB" id="A0A218YVI3"/>
<dbReference type="Proteomes" id="UP000242519">
    <property type="component" value="Unassembled WGS sequence"/>
</dbReference>
<evidence type="ECO:0000313" key="2">
    <source>
        <dbReference type="EMBL" id="OWO99569.1"/>
    </source>
</evidence>
<dbReference type="SUPFAM" id="SSF56300">
    <property type="entry name" value="Metallo-dependent phosphatases"/>
    <property type="match status" value="1"/>
</dbReference>
<dbReference type="PANTHER" id="PTHR12905">
    <property type="entry name" value="METALLOPHOSPHOESTERASE"/>
    <property type="match status" value="1"/>
</dbReference>
<feature type="domain" description="Calcineurin-like phosphoesterase" evidence="1">
    <location>
        <begin position="49"/>
        <end position="271"/>
    </location>
</feature>
<dbReference type="CDD" id="cd07379">
    <property type="entry name" value="MPP_239FB"/>
    <property type="match status" value="1"/>
</dbReference>
<dbReference type="InterPro" id="IPR029052">
    <property type="entry name" value="Metallo-depent_PP-like"/>
</dbReference>
<sequence length="345" mass="37880">MPRSAYKFSTPATSRTPLALGETWTSATSATGRARGQISGMPSTKLSTRFMIISDTHDFEFGQAEKVDGSLTLPTPKADVLLHCGDLTQVGGLSSYGRLLKMLRMIDAELKLVIAGNHDLDLDRKHWESTHCSDDEGGRAQHQEAVDIMTGRLAKDAGVTYLVEGLNTFTLKSGARFTIYTSPYQPEFCNWAFSYERDEDRFNPPEHVAPGVKSIATNPVPDFPGVDIMMTHGPPQDILDGTAHGNVGCEALLRAASRARPLLYCFGHIHEAHGSHMVTWKDDQETIGAEAIESERRKPNRYPDSAHCPVRSGKETLMINAAIMNLSYKPTNAPWLVDLDLPQAG</sequence>